<keyword evidence="2" id="KW-1185">Reference proteome</keyword>
<accession>A0AAV4UJD6</accession>
<dbReference type="EMBL" id="BPLR01012979">
    <property type="protein sequence ID" value="GIY57867.1"/>
    <property type="molecule type" value="Genomic_DNA"/>
</dbReference>
<organism evidence="1 2">
    <name type="scientific">Caerostris extrusa</name>
    <name type="common">Bark spider</name>
    <name type="synonym">Caerostris bankana</name>
    <dbReference type="NCBI Taxonomy" id="172846"/>
    <lineage>
        <taxon>Eukaryota</taxon>
        <taxon>Metazoa</taxon>
        <taxon>Ecdysozoa</taxon>
        <taxon>Arthropoda</taxon>
        <taxon>Chelicerata</taxon>
        <taxon>Arachnida</taxon>
        <taxon>Araneae</taxon>
        <taxon>Araneomorphae</taxon>
        <taxon>Entelegynae</taxon>
        <taxon>Araneoidea</taxon>
        <taxon>Araneidae</taxon>
        <taxon>Caerostris</taxon>
    </lineage>
</organism>
<dbReference type="AlphaFoldDB" id="A0AAV4UJD6"/>
<protein>
    <submittedName>
        <fullName evidence="1">Uncharacterized protein</fullName>
    </submittedName>
</protein>
<evidence type="ECO:0000313" key="1">
    <source>
        <dbReference type="EMBL" id="GIY57867.1"/>
    </source>
</evidence>
<name>A0AAV4UJD6_CAEEX</name>
<reference evidence="1 2" key="1">
    <citation type="submission" date="2021-06" db="EMBL/GenBank/DDBJ databases">
        <title>Caerostris extrusa draft genome.</title>
        <authorList>
            <person name="Kono N."/>
            <person name="Arakawa K."/>
        </authorList>
    </citation>
    <scope>NUCLEOTIDE SEQUENCE [LARGE SCALE GENOMIC DNA]</scope>
</reference>
<evidence type="ECO:0000313" key="2">
    <source>
        <dbReference type="Proteomes" id="UP001054945"/>
    </source>
</evidence>
<sequence>MTERLDLEKCSKNLYPKMEQPEWAREVRSTSFFFRVDSGGTMGSSPMSGGFLKATGFSPMEGLTDGDGVLERLGGFCSSCFSELFKKEVADSFLSLSSLPSCSSGDSGKCWREDWQVV</sequence>
<proteinExistence type="predicted"/>
<comment type="caution">
    <text evidence="1">The sequence shown here is derived from an EMBL/GenBank/DDBJ whole genome shotgun (WGS) entry which is preliminary data.</text>
</comment>
<dbReference type="Proteomes" id="UP001054945">
    <property type="component" value="Unassembled WGS sequence"/>
</dbReference>
<gene>
    <name evidence="1" type="ORF">CEXT_289061</name>
</gene>